<dbReference type="InterPro" id="IPR011527">
    <property type="entry name" value="ABC1_TM_dom"/>
</dbReference>
<evidence type="ECO:0000313" key="12">
    <source>
        <dbReference type="Proteomes" id="UP000014540"/>
    </source>
</evidence>
<evidence type="ECO:0000313" key="11">
    <source>
        <dbReference type="EMBL" id="EPG73632.1"/>
    </source>
</evidence>
<dbReference type="PROSITE" id="PS50893">
    <property type="entry name" value="ABC_TRANSPORTER_2"/>
    <property type="match status" value="1"/>
</dbReference>
<feature type="transmembrane region" description="Helical" evidence="8">
    <location>
        <begin position="189"/>
        <end position="205"/>
    </location>
</feature>
<evidence type="ECO:0000256" key="2">
    <source>
        <dbReference type="ARBA" id="ARBA00022692"/>
    </source>
</evidence>
<dbReference type="Pfam" id="PF00664">
    <property type="entry name" value="ABC_membrane"/>
    <property type="match status" value="1"/>
</dbReference>
<keyword evidence="7" id="KW-0175">Coiled coil</keyword>
<organism evidence="11 12">
    <name type="scientific">Leptospira fainei serovar Hurstbridge str. BUT 6</name>
    <dbReference type="NCBI Taxonomy" id="1193011"/>
    <lineage>
        <taxon>Bacteria</taxon>
        <taxon>Pseudomonadati</taxon>
        <taxon>Spirochaetota</taxon>
        <taxon>Spirochaetia</taxon>
        <taxon>Leptospirales</taxon>
        <taxon>Leptospiraceae</taxon>
        <taxon>Leptospira</taxon>
    </lineage>
</organism>
<dbReference type="PANTHER" id="PTHR24221:SF654">
    <property type="entry name" value="ATP-BINDING CASSETTE SUB-FAMILY B MEMBER 6"/>
    <property type="match status" value="1"/>
</dbReference>
<keyword evidence="12" id="KW-1185">Reference proteome</keyword>
<dbReference type="GO" id="GO:0005524">
    <property type="term" value="F:ATP binding"/>
    <property type="evidence" value="ECO:0007669"/>
    <property type="project" value="UniProtKB-KW"/>
</dbReference>
<gene>
    <name evidence="11" type="ORF">LEP1GSC058_3704</name>
</gene>
<dbReference type="PROSITE" id="PS00211">
    <property type="entry name" value="ABC_TRANSPORTER_1"/>
    <property type="match status" value="1"/>
</dbReference>
<evidence type="ECO:0000259" key="10">
    <source>
        <dbReference type="PROSITE" id="PS50929"/>
    </source>
</evidence>
<keyword evidence="4" id="KW-0067">ATP-binding</keyword>
<feature type="coiled-coil region" evidence="7">
    <location>
        <begin position="229"/>
        <end position="256"/>
    </location>
</feature>
<dbReference type="GO" id="GO:0034040">
    <property type="term" value="F:ATPase-coupled lipid transmembrane transporter activity"/>
    <property type="evidence" value="ECO:0007669"/>
    <property type="project" value="TreeGrafter"/>
</dbReference>
<dbReference type="GO" id="GO:0005886">
    <property type="term" value="C:plasma membrane"/>
    <property type="evidence" value="ECO:0007669"/>
    <property type="project" value="UniProtKB-SubCell"/>
</dbReference>
<dbReference type="InterPro" id="IPR003593">
    <property type="entry name" value="AAA+_ATPase"/>
</dbReference>
<dbReference type="GO" id="GO:0140359">
    <property type="term" value="F:ABC-type transporter activity"/>
    <property type="evidence" value="ECO:0007669"/>
    <property type="project" value="InterPro"/>
</dbReference>
<feature type="transmembrane region" description="Helical" evidence="8">
    <location>
        <begin position="297"/>
        <end position="318"/>
    </location>
</feature>
<keyword evidence="6 8" id="KW-0472">Membrane</keyword>
<evidence type="ECO:0000259" key="9">
    <source>
        <dbReference type="PROSITE" id="PS50893"/>
    </source>
</evidence>
<evidence type="ECO:0000256" key="7">
    <source>
        <dbReference type="SAM" id="Coils"/>
    </source>
</evidence>
<dbReference type="SMART" id="SM00382">
    <property type="entry name" value="AAA"/>
    <property type="match status" value="1"/>
</dbReference>
<dbReference type="SUPFAM" id="SSF90123">
    <property type="entry name" value="ABC transporter transmembrane region"/>
    <property type="match status" value="1"/>
</dbReference>
<dbReference type="Gene3D" id="3.40.50.300">
    <property type="entry name" value="P-loop containing nucleotide triphosphate hydrolases"/>
    <property type="match status" value="1"/>
</dbReference>
<dbReference type="GO" id="GO:0016887">
    <property type="term" value="F:ATP hydrolysis activity"/>
    <property type="evidence" value="ECO:0007669"/>
    <property type="project" value="InterPro"/>
</dbReference>
<feature type="transmembrane region" description="Helical" evidence="8">
    <location>
        <begin position="211"/>
        <end position="229"/>
    </location>
</feature>
<keyword evidence="3" id="KW-0547">Nucleotide-binding</keyword>
<dbReference type="SUPFAM" id="SSF52540">
    <property type="entry name" value="P-loop containing nucleoside triphosphate hydrolases"/>
    <property type="match status" value="1"/>
</dbReference>
<comment type="caution">
    <text evidence="11">The sequence shown here is derived from an EMBL/GenBank/DDBJ whole genome shotgun (WGS) entry which is preliminary data.</text>
</comment>
<evidence type="ECO:0000256" key="5">
    <source>
        <dbReference type="ARBA" id="ARBA00022989"/>
    </source>
</evidence>
<dbReference type="InterPro" id="IPR017871">
    <property type="entry name" value="ABC_transporter-like_CS"/>
</dbReference>
<dbReference type="InterPro" id="IPR036640">
    <property type="entry name" value="ABC1_TM_sf"/>
</dbReference>
<dbReference type="PROSITE" id="PS50929">
    <property type="entry name" value="ABC_TM1F"/>
    <property type="match status" value="1"/>
</dbReference>
<dbReference type="CDD" id="cd03251">
    <property type="entry name" value="ABCC_MsbA"/>
    <property type="match status" value="1"/>
</dbReference>
<evidence type="ECO:0000256" key="1">
    <source>
        <dbReference type="ARBA" id="ARBA00004651"/>
    </source>
</evidence>
<dbReference type="Pfam" id="PF00005">
    <property type="entry name" value="ABC_tran"/>
    <property type="match status" value="1"/>
</dbReference>
<keyword evidence="2 8" id="KW-0812">Transmembrane</keyword>
<dbReference type="RefSeq" id="WP_016550109.1">
    <property type="nucleotide sequence ID" value="NZ_AKWZ02000010.1"/>
</dbReference>
<dbReference type="Proteomes" id="UP000014540">
    <property type="component" value="Unassembled WGS sequence"/>
</dbReference>
<protein>
    <submittedName>
        <fullName evidence="11">ABC transporter transmembrane region</fullName>
    </submittedName>
</protein>
<feature type="transmembrane region" description="Helical" evidence="8">
    <location>
        <begin position="106"/>
        <end position="135"/>
    </location>
</feature>
<dbReference type="InterPro" id="IPR039421">
    <property type="entry name" value="Type_1_exporter"/>
</dbReference>
<dbReference type="Gene3D" id="1.20.1560.10">
    <property type="entry name" value="ABC transporter type 1, transmembrane domain"/>
    <property type="match status" value="1"/>
</dbReference>
<dbReference type="FunFam" id="3.40.50.300:FF:000218">
    <property type="entry name" value="Multidrug ABC transporter ATP-binding protein"/>
    <property type="match status" value="1"/>
</dbReference>
<accession>S3VZW1</accession>
<feature type="transmembrane region" description="Helical" evidence="8">
    <location>
        <begin position="20"/>
        <end position="43"/>
    </location>
</feature>
<comment type="subcellular location">
    <subcellularLocation>
        <location evidence="1">Cell membrane</location>
        <topology evidence="1">Multi-pass membrane protein</topology>
    </subcellularLocation>
</comment>
<proteinExistence type="predicted"/>
<feature type="domain" description="ABC transporter" evidence="9">
    <location>
        <begin position="391"/>
        <end position="626"/>
    </location>
</feature>
<evidence type="ECO:0000256" key="3">
    <source>
        <dbReference type="ARBA" id="ARBA00022741"/>
    </source>
</evidence>
<dbReference type="PANTHER" id="PTHR24221">
    <property type="entry name" value="ATP-BINDING CASSETTE SUB-FAMILY B"/>
    <property type="match status" value="1"/>
</dbReference>
<dbReference type="EMBL" id="AKWZ02000010">
    <property type="protein sequence ID" value="EPG73632.1"/>
    <property type="molecule type" value="Genomic_DNA"/>
</dbReference>
<dbReference type="InterPro" id="IPR003439">
    <property type="entry name" value="ABC_transporter-like_ATP-bd"/>
</dbReference>
<name>S3VZW1_9LEPT</name>
<keyword evidence="5 8" id="KW-1133">Transmembrane helix</keyword>
<feature type="transmembrane region" description="Helical" evidence="8">
    <location>
        <begin position="324"/>
        <end position="342"/>
    </location>
</feature>
<feature type="domain" description="ABC transmembrane type-1" evidence="10">
    <location>
        <begin position="20"/>
        <end position="357"/>
    </location>
</feature>
<evidence type="ECO:0000256" key="6">
    <source>
        <dbReference type="ARBA" id="ARBA00023136"/>
    </source>
</evidence>
<sequence>MKIFFRLMAYSVRYKYRFTLGILFALITAILNAVSLTAVIPLFDTMGADPNTRFQFELTKPEQDILLKERYQGYDSLDAVERVKKILIDAKQWSNGRTKYMEPKEVVWAVCLLILPVYGLKLISYLASVFCLATAGYRAVRDLRQELFEKNQILPLTFFFKEKTGLLMSRIINDVEVVAAVISSNFRDATINFFYVVTHLIVLLYLNTELLLIACAAVPVIILPVTLFTKKITKSTERLQEKMADLNANLQEMISGIKVIRIFHTEEFEKEKFKKINQNVYRRNFKGQYYLQVAPNLVELTSSLVVLGFFALGAKFIFSGTGASRFSTGDFMAFLLTLLFLLRPLTQLSQMVGKVSQSISAGRRIFEIVDLETEDHSEIAKVDSFTLQDSIRFKNVTFAYPGTSTEVLKDINLNVKVGETIAIVGASGCGKSTLMDLIPRFFDPSSGFIEFDGFNIKDLSLSDLRKKIGIVTQDIFLFHGSVMDNISYGRPGANRKDVIRAARLAHAHDFIKKMDRGYDSILGVRGLNLSGGQRQRLVIARALLRNPEIMILDEATSALDVESERLVSDALRRLFANRTTFVIAHRLSTIKDIPRIIVMDNGRIVEEGNHISLMDQNGIYRKLTDNQYAGAGILP</sequence>
<dbReference type="InterPro" id="IPR027417">
    <property type="entry name" value="P-loop_NTPase"/>
</dbReference>
<reference evidence="11" key="1">
    <citation type="submission" date="2013-04" db="EMBL/GenBank/DDBJ databases">
        <authorList>
            <person name="Harkins D.M."/>
            <person name="Durkin A.S."/>
            <person name="Selengut J.D."/>
            <person name="Sanka R."/>
            <person name="DePew J."/>
            <person name="Purushe J."/>
            <person name="Ahmed A."/>
            <person name="van der Linden H."/>
            <person name="Goris M.G.A."/>
            <person name="Hartskeerl R.A."/>
            <person name="Vinetz J.M."/>
            <person name="Sutton G.G."/>
            <person name="Nelson W.C."/>
            <person name="Fouts D.E."/>
        </authorList>
    </citation>
    <scope>NUCLEOTIDE SEQUENCE [LARGE SCALE GENOMIC DNA]</scope>
    <source>
        <strain evidence="11">BUT 6</strain>
    </source>
</reference>
<dbReference type="STRING" id="1193011.LEP1GSC058_3704"/>
<evidence type="ECO:0000256" key="4">
    <source>
        <dbReference type="ARBA" id="ARBA00022840"/>
    </source>
</evidence>
<evidence type="ECO:0000256" key="8">
    <source>
        <dbReference type="SAM" id="Phobius"/>
    </source>
</evidence>
<dbReference type="AlphaFoldDB" id="S3VZW1"/>